<dbReference type="EMBL" id="CP001287">
    <property type="protein sequence ID" value="ACK68208.1"/>
    <property type="molecule type" value="Genomic_DNA"/>
</dbReference>
<dbReference type="Gene3D" id="3.40.50.2300">
    <property type="match status" value="1"/>
</dbReference>
<dbReference type="PROSITE" id="PS50110">
    <property type="entry name" value="RESPONSE_REGULATORY"/>
    <property type="match status" value="1"/>
</dbReference>
<evidence type="ECO:0000313" key="5">
    <source>
        <dbReference type="EMBL" id="ACK68208.1"/>
    </source>
</evidence>
<evidence type="ECO:0000256" key="2">
    <source>
        <dbReference type="ARBA" id="ARBA00023012"/>
    </source>
</evidence>
<dbReference type="Pfam" id="PF00072">
    <property type="entry name" value="Response_reg"/>
    <property type="match status" value="1"/>
</dbReference>
<keyword evidence="2" id="KW-0902">Two-component regulatory system</keyword>
<feature type="domain" description="Response regulatory" evidence="4">
    <location>
        <begin position="3"/>
        <end position="120"/>
    </location>
</feature>
<dbReference type="InterPro" id="IPR050595">
    <property type="entry name" value="Bact_response_regulator"/>
</dbReference>
<dbReference type="PANTHER" id="PTHR44591:SF14">
    <property type="entry name" value="PROTEIN PILG"/>
    <property type="match status" value="1"/>
</dbReference>
<dbReference type="STRING" id="41431.PCC8801_4285"/>
<dbReference type="GO" id="GO:0000160">
    <property type="term" value="P:phosphorelay signal transduction system"/>
    <property type="evidence" value="ECO:0007669"/>
    <property type="project" value="UniProtKB-KW"/>
</dbReference>
<feature type="modified residue" description="4-aspartylphosphate" evidence="3">
    <location>
        <position position="53"/>
    </location>
</feature>
<proteinExistence type="predicted"/>
<keyword evidence="6" id="KW-1185">Reference proteome</keyword>
<gene>
    <name evidence="5" type="ordered locus">PCC8801_4285</name>
</gene>
<dbReference type="AlphaFoldDB" id="B7JV75"/>
<dbReference type="HOGENOM" id="CLU_000445_69_17_3"/>
<evidence type="ECO:0000313" key="6">
    <source>
        <dbReference type="Proteomes" id="UP000008204"/>
    </source>
</evidence>
<dbReference type="CDD" id="cd17574">
    <property type="entry name" value="REC_OmpR"/>
    <property type="match status" value="1"/>
</dbReference>
<dbReference type="Proteomes" id="UP000008204">
    <property type="component" value="Chromosome"/>
</dbReference>
<dbReference type="PANTHER" id="PTHR44591">
    <property type="entry name" value="STRESS RESPONSE REGULATOR PROTEIN 1"/>
    <property type="match status" value="1"/>
</dbReference>
<reference evidence="6" key="1">
    <citation type="journal article" date="2011" name="MBio">
        <title>Novel metabolic attributes of the genus Cyanothece, comprising a group of unicellular nitrogen-fixing Cyanobacteria.</title>
        <authorList>
            <person name="Bandyopadhyay A."/>
            <person name="Elvitigala T."/>
            <person name="Welsh E."/>
            <person name="Stockel J."/>
            <person name="Liberton M."/>
            <person name="Min H."/>
            <person name="Sherman L.A."/>
            <person name="Pakrasi H.B."/>
        </authorList>
    </citation>
    <scope>NUCLEOTIDE SEQUENCE [LARGE SCALE GENOMIC DNA]</scope>
    <source>
        <strain evidence="6">PCC 8801</strain>
    </source>
</reference>
<dbReference type="InterPro" id="IPR011006">
    <property type="entry name" value="CheY-like_superfamily"/>
</dbReference>
<dbReference type="eggNOG" id="COG0745">
    <property type="taxonomic scope" value="Bacteria"/>
</dbReference>
<dbReference type="OrthoDB" id="582422at2"/>
<dbReference type="SMART" id="SM00448">
    <property type="entry name" value="REC"/>
    <property type="match status" value="1"/>
</dbReference>
<dbReference type="RefSeq" id="WP_015785261.1">
    <property type="nucleotide sequence ID" value="NC_011726.1"/>
</dbReference>
<keyword evidence="1 3" id="KW-0597">Phosphoprotein</keyword>
<evidence type="ECO:0000256" key="1">
    <source>
        <dbReference type="ARBA" id="ARBA00022553"/>
    </source>
</evidence>
<organism evidence="5 6">
    <name type="scientific">Rippkaea orientalis (strain PCC 8801 / RF-1)</name>
    <name type="common">Cyanothece sp. (strain PCC 8801)</name>
    <dbReference type="NCBI Taxonomy" id="41431"/>
    <lineage>
        <taxon>Bacteria</taxon>
        <taxon>Bacillati</taxon>
        <taxon>Cyanobacteriota</taxon>
        <taxon>Cyanophyceae</taxon>
        <taxon>Oscillatoriophycideae</taxon>
        <taxon>Chroococcales</taxon>
        <taxon>Aphanothecaceae</taxon>
        <taxon>Rippkaea</taxon>
        <taxon>Rippkaea orientalis</taxon>
    </lineage>
</organism>
<dbReference type="SUPFAM" id="SSF52172">
    <property type="entry name" value="CheY-like"/>
    <property type="match status" value="1"/>
</dbReference>
<evidence type="ECO:0000259" key="4">
    <source>
        <dbReference type="PROSITE" id="PS50110"/>
    </source>
</evidence>
<evidence type="ECO:0000256" key="3">
    <source>
        <dbReference type="PROSITE-ProRule" id="PRU00169"/>
    </source>
</evidence>
<name>B7JV75_RIPO1</name>
<protein>
    <submittedName>
        <fullName evidence="5">Response regulator receiver protein</fullName>
    </submittedName>
</protein>
<accession>B7JV75</accession>
<sequence>MPNILVVEDTQSERQLISALLNYAGFTTAAACSAEDAWNWLDTNPLPDLILLDIIMPGETGLDLCRKIRSHPQWKEVPILFCSSKAEEFDRFWALRQGGSDYITKPFAPQQFLDTVSRYVQH</sequence>
<dbReference type="InterPro" id="IPR001789">
    <property type="entry name" value="Sig_transdc_resp-reg_receiver"/>
</dbReference>
<dbReference type="KEGG" id="cyp:PCC8801_4285"/>